<evidence type="ECO:0000256" key="3">
    <source>
        <dbReference type="ARBA" id="ARBA00022777"/>
    </source>
</evidence>
<dbReference type="Pfam" id="PF13657">
    <property type="entry name" value="Couple_hipA"/>
    <property type="match status" value="1"/>
</dbReference>
<feature type="domain" description="HipA N-terminal subdomain 1" evidence="5">
    <location>
        <begin position="10"/>
        <end position="103"/>
    </location>
</feature>
<accession>A0A1G9HPW0</accession>
<organism evidence="6 7">
    <name type="scientific">Tessaracoccus oleiagri</name>
    <dbReference type="NCBI Taxonomy" id="686624"/>
    <lineage>
        <taxon>Bacteria</taxon>
        <taxon>Bacillati</taxon>
        <taxon>Actinomycetota</taxon>
        <taxon>Actinomycetes</taxon>
        <taxon>Propionibacteriales</taxon>
        <taxon>Propionibacteriaceae</taxon>
        <taxon>Tessaracoccus</taxon>
    </lineage>
</organism>
<name>A0A1G9HPW0_9ACTN</name>
<dbReference type="PANTHER" id="PTHR37419">
    <property type="entry name" value="SERINE/THREONINE-PROTEIN KINASE TOXIN HIPA"/>
    <property type="match status" value="1"/>
</dbReference>
<evidence type="ECO:0000259" key="4">
    <source>
        <dbReference type="Pfam" id="PF07804"/>
    </source>
</evidence>
<feature type="domain" description="HipA-like C-terminal" evidence="4">
    <location>
        <begin position="138"/>
        <end position="355"/>
    </location>
</feature>
<dbReference type="NCBIfam" id="TIGR03071">
    <property type="entry name" value="couple_hipA"/>
    <property type="match status" value="1"/>
</dbReference>
<keyword evidence="2" id="KW-0808">Transferase</keyword>
<dbReference type="GO" id="GO:0005829">
    <property type="term" value="C:cytosol"/>
    <property type="evidence" value="ECO:0007669"/>
    <property type="project" value="TreeGrafter"/>
</dbReference>
<keyword evidence="3 6" id="KW-0418">Kinase</keyword>
<dbReference type="Gene3D" id="1.10.1070.20">
    <property type="match status" value="1"/>
</dbReference>
<dbReference type="Proteomes" id="UP000199475">
    <property type="component" value="Unassembled WGS sequence"/>
</dbReference>
<dbReference type="InterPro" id="IPR017508">
    <property type="entry name" value="HipA_N1"/>
</dbReference>
<dbReference type="InterPro" id="IPR012893">
    <property type="entry name" value="HipA-like_C"/>
</dbReference>
<proteinExistence type="inferred from homology"/>
<protein>
    <submittedName>
        <fullName evidence="6">Serine/threonine-protein kinase HipA</fullName>
    </submittedName>
</protein>
<dbReference type="STRING" id="686624.SAMN04488242_0433"/>
<reference evidence="6 7" key="1">
    <citation type="submission" date="2016-10" db="EMBL/GenBank/DDBJ databases">
        <authorList>
            <person name="de Groot N.N."/>
        </authorList>
    </citation>
    <scope>NUCLEOTIDE SEQUENCE [LARGE SCALE GENOMIC DNA]</scope>
    <source>
        <strain evidence="6 7">CGMCC 1.9159</strain>
    </source>
</reference>
<evidence type="ECO:0000313" key="6">
    <source>
        <dbReference type="EMBL" id="SDL14583.1"/>
    </source>
</evidence>
<sequence>MTLDVDRAVVYKDGVPAATLSREGSGIRFAYLPGYSGRPVATTLPVTREPVTTLAGALPPFFSGLLPEGRRLTALRHRVKTSADDELSLLLAVGADTVGDVVVLPEGESPQPVAPLIDTPDFSFTELRAATGLVEPTGIAGVQDKASGAMISLPVRLRGVEAIVKLDPPEYPHVTANEHYFLRLARRLRQPVANSELILDRDGVPGLVVERFDRVRSGDGVARVAVEDACQLAGLYPADKYRLSAAEVIRVVAGVCAAAAVARRAVFQQLVFAWLTGNGDLHAKNVSVLRAPSGEWRVAPMYDLPSTLPYGDTRAALTVAGSRENLTRRTFLRLAEEVGLPERAANGAIDEALRATAPLVDDIEAGAFPLPRGNTRTLVRQLRRRRADLDH</sequence>
<dbReference type="AlphaFoldDB" id="A0A1G9HPW0"/>
<evidence type="ECO:0000256" key="2">
    <source>
        <dbReference type="ARBA" id="ARBA00022679"/>
    </source>
</evidence>
<comment type="similarity">
    <text evidence="1">Belongs to the HipA Ser/Thr kinase family.</text>
</comment>
<keyword evidence="7" id="KW-1185">Reference proteome</keyword>
<evidence type="ECO:0000259" key="5">
    <source>
        <dbReference type="Pfam" id="PF13657"/>
    </source>
</evidence>
<dbReference type="GO" id="GO:0004674">
    <property type="term" value="F:protein serine/threonine kinase activity"/>
    <property type="evidence" value="ECO:0007669"/>
    <property type="project" value="TreeGrafter"/>
</dbReference>
<dbReference type="PANTHER" id="PTHR37419:SF1">
    <property type="entry name" value="SERINE_THREONINE-PROTEIN KINASE TOXIN HIPA"/>
    <property type="match status" value="1"/>
</dbReference>
<dbReference type="EMBL" id="FNGP01000001">
    <property type="protein sequence ID" value="SDL14583.1"/>
    <property type="molecule type" value="Genomic_DNA"/>
</dbReference>
<dbReference type="RefSeq" id="WP_245701449.1">
    <property type="nucleotide sequence ID" value="NZ_FNGP01000001.1"/>
</dbReference>
<evidence type="ECO:0000256" key="1">
    <source>
        <dbReference type="ARBA" id="ARBA00010164"/>
    </source>
</evidence>
<dbReference type="Pfam" id="PF07804">
    <property type="entry name" value="HipA_C"/>
    <property type="match status" value="1"/>
</dbReference>
<gene>
    <name evidence="6" type="ORF">SAMN04488242_0433</name>
</gene>
<dbReference type="InterPro" id="IPR052028">
    <property type="entry name" value="HipA_Ser/Thr_kinase"/>
</dbReference>
<evidence type="ECO:0000313" key="7">
    <source>
        <dbReference type="Proteomes" id="UP000199475"/>
    </source>
</evidence>